<comment type="cofactor">
    <cofactor evidence="1">
        <name>[4Fe-4S] cluster</name>
        <dbReference type="ChEBI" id="CHEBI:49883"/>
    </cofactor>
</comment>
<dbReference type="GO" id="GO:0051539">
    <property type="term" value="F:4 iron, 4 sulfur cluster binding"/>
    <property type="evidence" value="ECO:0007669"/>
    <property type="project" value="UniProtKB-KW"/>
</dbReference>
<evidence type="ECO:0000256" key="1">
    <source>
        <dbReference type="ARBA" id="ARBA00001966"/>
    </source>
</evidence>
<evidence type="ECO:0000256" key="5">
    <source>
        <dbReference type="ARBA" id="ARBA00022485"/>
    </source>
</evidence>
<accession>A0A1T5B9I0</accession>
<dbReference type="SFLD" id="SFLDG01063">
    <property type="entry name" value="activating_enzymes__group_1"/>
    <property type="match status" value="1"/>
</dbReference>
<name>A0A1T5B9I0_9FIRM</name>
<keyword evidence="9" id="KW-0408">Iron</keyword>
<evidence type="ECO:0000256" key="12">
    <source>
        <dbReference type="PIRNR" id="PIRNR000368"/>
    </source>
</evidence>
<dbReference type="Gene3D" id="3.20.20.70">
    <property type="entry name" value="Aldolase class I"/>
    <property type="match status" value="1"/>
</dbReference>
<dbReference type="InterPro" id="IPR007197">
    <property type="entry name" value="rSAM"/>
</dbReference>
<evidence type="ECO:0000256" key="10">
    <source>
        <dbReference type="ARBA" id="ARBA00023014"/>
    </source>
</evidence>
<evidence type="ECO:0000256" key="4">
    <source>
        <dbReference type="ARBA" id="ARBA00014281"/>
    </source>
</evidence>
<keyword evidence="6" id="KW-0949">S-adenosyl-L-methionine</keyword>
<dbReference type="PROSITE" id="PS01087">
    <property type="entry name" value="RADICAL_ACTIVATING"/>
    <property type="match status" value="1"/>
</dbReference>
<gene>
    <name evidence="13" type="ORF">SAMN02745120_1449</name>
</gene>
<dbReference type="EMBL" id="FUYN01000003">
    <property type="protein sequence ID" value="SKB43815.1"/>
    <property type="molecule type" value="Genomic_DNA"/>
</dbReference>
<dbReference type="PIRSF" id="PIRSF000368">
    <property type="entry name" value="NrdG"/>
    <property type="match status" value="1"/>
</dbReference>
<evidence type="ECO:0000256" key="9">
    <source>
        <dbReference type="ARBA" id="ARBA00023004"/>
    </source>
</evidence>
<keyword evidence="5" id="KW-0004">4Fe-4S</keyword>
<sequence length="170" mass="19235">MIKICGIEKESIVDGTGLRYVVFAQGCPHKCVGCHNPESHCFDSGKYKMIDEILNDIKRNPLLKGVTFSGGEPFEQANSFIKLSNEIKAFNKERGLNLDIWCFTGYKAEEIVNSKDKAKLELLKSVDILVDGKFDLNLRTIEKPFVGSSNQRIIDINKSNFNNFVLWNDL</sequence>
<dbReference type="Pfam" id="PF13353">
    <property type="entry name" value="Fer4_12"/>
    <property type="match status" value="1"/>
</dbReference>
<proteinExistence type="inferred from homology"/>
<dbReference type="Proteomes" id="UP000243406">
    <property type="component" value="Unassembled WGS sequence"/>
</dbReference>
<dbReference type="PANTHER" id="PTHR30352">
    <property type="entry name" value="PYRUVATE FORMATE-LYASE-ACTIVATING ENZYME"/>
    <property type="match status" value="1"/>
</dbReference>
<keyword evidence="14" id="KW-1185">Reference proteome</keyword>
<evidence type="ECO:0000256" key="11">
    <source>
        <dbReference type="ARBA" id="ARBA00047365"/>
    </source>
</evidence>
<evidence type="ECO:0000313" key="13">
    <source>
        <dbReference type="EMBL" id="SKB43815.1"/>
    </source>
</evidence>
<dbReference type="GO" id="GO:0004748">
    <property type="term" value="F:ribonucleoside-diphosphate reductase activity, thioredoxin disulfide as acceptor"/>
    <property type="evidence" value="ECO:0007669"/>
    <property type="project" value="TreeGrafter"/>
</dbReference>
<dbReference type="PANTHER" id="PTHR30352:SF2">
    <property type="entry name" value="ANAEROBIC RIBONUCLEOSIDE-TRIPHOSPHATE REDUCTASE-ACTIVATING PROTEIN"/>
    <property type="match status" value="1"/>
</dbReference>
<dbReference type="SUPFAM" id="SSF102114">
    <property type="entry name" value="Radical SAM enzymes"/>
    <property type="match status" value="1"/>
</dbReference>
<dbReference type="InterPro" id="IPR013785">
    <property type="entry name" value="Aldolase_TIM"/>
</dbReference>
<dbReference type="RefSeq" id="WP_079589339.1">
    <property type="nucleotide sequence ID" value="NZ_FUYN01000003.1"/>
</dbReference>
<dbReference type="GO" id="GO:0043365">
    <property type="term" value="F:[formate-C-acetyltransferase]-activating enzyme activity"/>
    <property type="evidence" value="ECO:0007669"/>
    <property type="project" value="InterPro"/>
</dbReference>
<protein>
    <recommendedName>
        <fullName evidence="4 12">Anaerobic ribonucleoside-triphosphate reductase-activating protein</fullName>
        <ecNumber evidence="12">1.97.1.-</ecNumber>
    </recommendedName>
</protein>
<dbReference type="GO" id="GO:0046872">
    <property type="term" value="F:metal ion binding"/>
    <property type="evidence" value="ECO:0007669"/>
    <property type="project" value="UniProtKB-KW"/>
</dbReference>
<organism evidence="13 14">
    <name type="scientific">Acetoanaerobium noterae</name>
    <dbReference type="NCBI Taxonomy" id="745369"/>
    <lineage>
        <taxon>Bacteria</taxon>
        <taxon>Bacillati</taxon>
        <taxon>Bacillota</taxon>
        <taxon>Clostridia</taxon>
        <taxon>Peptostreptococcales</taxon>
        <taxon>Filifactoraceae</taxon>
        <taxon>Acetoanaerobium</taxon>
    </lineage>
</organism>
<dbReference type="CDD" id="cd01335">
    <property type="entry name" value="Radical_SAM"/>
    <property type="match status" value="1"/>
</dbReference>
<evidence type="ECO:0000256" key="6">
    <source>
        <dbReference type="ARBA" id="ARBA00022691"/>
    </source>
</evidence>
<evidence type="ECO:0000256" key="2">
    <source>
        <dbReference type="ARBA" id="ARBA00003852"/>
    </source>
</evidence>
<evidence type="ECO:0000256" key="7">
    <source>
        <dbReference type="ARBA" id="ARBA00022723"/>
    </source>
</evidence>
<dbReference type="SFLD" id="SFLDF00299">
    <property type="entry name" value="anaerobic_ribonucleoside-triph"/>
    <property type="match status" value="1"/>
</dbReference>
<keyword evidence="10" id="KW-0411">Iron-sulfur</keyword>
<comment type="similarity">
    <text evidence="3 12">Belongs to the organic radical-activating enzymes family.</text>
</comment>
<dbReference type="InterPro" id="IPR034457">
    <property type="entry name" value="Organic_radical-activating"/>
</dbReference>
<comment type="function">
    <text evidence="2 12">Activation of anaerobic ribonucleoside-triphosphate reductase under anaerobic conditions by generation of an organic free radical, using S-adenosylmethionine and reduced flavodoxin as cosubstrates to produce 5'-deoxy-adenosine.</text>
</comment>
<evidence type="ECO:0000313" key="14">
    <source>
        <dbReference type="Proteomes" id="UP000243406"/>
    </source>
</evidence>
<dbReference type="OrthoDB" id="9782387at2"/>
<dbReference type="SFLD" id="SFLDG01066">
    <property type="entry name" value="organic_radical-activating_enz"/>
    <property type="match status" value="1"/>
</dbReference>
<keyword evidence="8 12" id="KW-0560">Oxidoreductase</keyword>
<reference evidence="14" key="1">
    <citation type="submission" date="2017-02" db="EMBL/GenBank/DDBJ databases">
        <authorList>
            <person name="Varghese N."/>
            <person name="Submissions S."/>
        </authorList>
    </citation>
    <scope>NUCLEOTIDE SEQUENCE [LARGE SCALE GENOMIC DNA]</scope>
    <source>
        <strain evidence="14">ATCC 35199</strain>
    </source>
</reference>
<dbReference type="SFLD" id="SFLDS00029">
    <property type="entry name" value="Radical_SAM"/>
    <property type="match status" value="1"/>
</dbReference>
<dbReference type="InterPro" id="IPR058240">
    <property type="entry name" value="rSAM_sf"/>
</dbReference>
<dbReference type="NCBIfam" id="TIGR02491">
    <property type="entry name" value="NrdG"/>
    <property type="match status" value="1"/>
</dbReference>
<evidence type="ECO:0000256" key="3">
    <source>
        <dbReference type="ARBA" id="ARBA00009777"/>
    </source>
</evidence>
<dbReference type="EC" id="1.97.1.-" evidence="12"/>
<dbReference type="InterPro" id="IPR001989">
    <property type="entry name" value="Radical_activat_CS"/>
</dbReference>
<dbReference type="AlphaFoldDB" id="A0A1T5B9I0"/>
<keyword evidence="7" id="KW-0479">Metal-binding</keyword>
<evidence type="ECO:0000256" key="8">
    <source>
        <dbReference type="ARBA" id="ARBA00023002"/>
    </source>
</evidence>
<comment type="catalytic activity">
    <reaction evidence="11">
        <text>glycyl-[protein] + reduced [flavodoxin] + S-adenosyl-L-methionine = glycin-2-yl radical-[protein] + semiquinone [flavodoxin] + 5'-deoxyadenosine + L-methionine + H(+)</text>
        <dbReference type="Rhea" id="RHEA:61976"/>
        <dbReference type="Rhea" id="RHEA-COMP:10622"/>
        <dbReference type="Rhea" id="RHEA-COMP:14480"/>
        <dbReference type="Rhea" id="RHEA-COMP:15993"/>
        <dbReference type="Rhea" id="RHEA-COMP:15994"/>
        <dbReference type="ChEBI" id="CHEBI:15378"/>
        <dbReference type="ChEBI" id="CHEBI:17319"/>
        <dbReference type="ChEBI" id="CHEBI:29947"/>
        <dbReference type="ChEBI" id="CHEBI:32722"/>
        <dbReference type="ChEBI" id="CHEBI:57618"/>
        <dbReference type="ChEBI" id="CHEBI:57844"/>
        <dbReference type="ChEBI" id="CHEBI:59789"/>
        <dbReference type="ChEBI" id="CHEBI:140311"/>
    </reaction>
</comment>
<dbReference type="InterPro" id="IPR012837">
    <property type="entry name" value="NrdG"/>
</dbReference>